<name>A0AA43GQ69_9CYAN</name>
<dbReference type="Proteomes" id="UP001159387">
    <property type="component" value="Unassembled WGS sequence"/>
</dbReference>
<comment type="caution">
    <text evidence="1">The sequence shown here is derived from an EMBL/GenBank/DDBJ whole genome shotgun (WGS) entry which is preliminary data.</text>
</comment>
<dbReference type="AlphaFoldDB" id="A0AA43GQ69"/>
<dbReference type="InterPro" id="IPR051162">
    <property type="entry name" value="T4SS_component"/>
</dbReference>
<dbReference type="InterPro" id="IPR027417">
    <property type="entry name" value="P-loop_NTPase"/>
</dbReference>
<evidence type="ECO:0000313" key="1">
    <source>
        <dbReference type="EMBL" id="MDH6059645.1"/>
    </source>
</evidence>
<accession>A0AA43GQ69</accession>
<dbReference type="EMBL" id="JANQDH010000026">
    <property type="protein sequence ID" value="MDH6059645.1"/>
    <property type="molecule type" value="Genomic_DNA"/>
</dbReference>
<dbReference type="PANTHER" id="PTHR30121:SF6">
    <property type="entry name" value="SLR6007 PROTEIN"/>
    <property type="match status" value="1"/>
</dbReference>
<keyword evidence="2" id="KW-1185">Reference proteome</keyword>
<proteinExistence type="predicted"/>
<dbReference type="Gene3D" id="3.40.50.300">
    <property type="entry name" value="P-loop containing nucleotide triphosphate hydrolases"/>
    <property type="match status" value="2"/>
</dbReference>
<gene>
    <name evidence="1" type="ORF">NWP17_04185</name>
</gene>
<dbReference type="PANTHER" id="PTHR30121">
    <property type="entry name" value="UNCHARACTERIZED PROTEIN YJGR-RELATED"/>
    <property type="match status" value="1"/>
</dbReference>
<organism evidence="1 2">
    <name type="scientific">Chrysosporum bergii ANA360D</name>
    <dbReference type="NCBI Taxonomy" id="617107"/>
    <lineage>
        <taxon>Bacteria</taxon>
        <taxon>Bacillati</taxon>
        <taxon>Cyanobacteriota</taxon>
        <taxon>Cyanophyceae</taxon>
        <taxon>Nostocales</taxon>
        <taxon>Nodulariaceae</taxon>
        <taxon>Chrysosporum</taxon>
    </lineage>
</organism>
<protein>
    <submittedName>
        <fullName evidence="1">Uncharacterized protein</fullName>
    </submittedName>
</protein>
<evidence type="ECO:0000313" key="2">
    <source>
        <dbReference type="Proteomes" id="UP001159387"/>
    </source>
</evidence>
<sequence length="920" mass="104139">MKQKIGKQSVTIAGQETRLTPFEDALHLATMFRISLDGRDIGAYILHKESPTDRFGKDRFCFVFGFECGGIHTTLRNEQIETIFNNLESGLKDIPQGEKMTINMGSFSSDEKRQAELADLVKLTTARDIKYLLTAERARVQELTKTGIRKPKFLRIYVTYTIEPNNKYTNDWIEKFLNKAELWWLNFKGELAEMQNQRLETLMIKAYQEGFSRWEQLLSNKMGLDVKPLNADELWKQVWRKFNHTPPIKIPQLLCLDENGLHEQVNSDLTSTKLLLENVHSTTLLMRSSIPHADRRWVYVKNRYVGALTFLEKPGGWRNKLAQMRYLWELLAKEAVVDTEIFCELTAANPALVKNTLQRVLKQSNMTAIMAQEKSKTIDVSAELKLKKSLAAQEQLYEGAVPIYTSVAIFVYRPTVEELDAATRYIENCFQRPAQVIREVEYAWKIWLQSLPIVWEGLLVKPFNRRLLYLTSEVPGLMPLVLTKAGDSQGFELIAEEGGTPIHLDLFNQHKNLALFATTRAGKSVLVSGILTQALAHGIPVVALDFPKPDGSSTFTDYTKFLEGNGAYFDISKQSNNLFEQPDLRSLTLEAQRDRLMDYTGFLESALMTMVLGSSTQNQLLSQTVRSLINLALRAFLADAGIQQRYQQAMAEGFGSQAWQKTPTLKDFILFCSPEHLELDSVSGRVDDALSQIQLRLRFWLSSRVGQAISAPSSFPTDTQLLVFALRNLSDHEDAAVLSLSAYSAALRRALSSPASIFFIDEAPILFEFDQISDLVGRICANGAKAGIRVILSAQDPDTIAKSKAASKILQNLSTRLIGRIQPVAVDSFVNILKYPRDIITRNATESFFPRKEGIYSQWLLDDNGIYTFCRYYPGFEQLAVVANNPYEQTARQKIMLEHNDKYEAISVFARQLVASLRGS</sequence>
<dbReference type="RefSeq" id="WP_280653658.1">
    <property type="nucleotide sequence ID" value="NZ_JANQDH010000026.1"/>
</dbReference>
<dbReference type="SUPFAM" id="SSF52540">
    <property type="entry name" value="P-loop containing nucleoside triphosphate hydrolases"/>
    <property type="match status" value="1"/>
</dbReference>
<reference evidence="1 2" key="1">
    <citation type="journal article" date="2023" name="J. Phycol.">
        <title>Chrysosporum ovalisporum is synonymous with the true-branching cyanobacterium Umezakia natans (Nostocales/Aphanizomenonaceae).</title>
        <authorList>
            <person name="McGregor G.B."/>
            <person name="Sendall B.C."/>
            <person name="Niiyama Y."/>
            <person name="Tuji A."/>
            <person name="Willis A."/>
        </authorList>
    </citation>
    <scope>NUCLEOTIDE SEQUENCE [LARGE SCALE GENOMIC DNA]</scope>
    <source>
        <strain evidence="1 2">ANA360D</strain>
    </source>
</reference>